<evidence type="ECO:0000313" key="1">
    <source>
        <dbReference type="EMBL" id="CCB58137.1"/>
    </source>
</evidence>
<organism evidence="1 2">
    <name type="scientific">Vitis vinifera</name>
    <name type="common">Grape</name>
    <dbReference type="NCBI Taxonomy" id="29760"/>
    <lineage>
        <taxon>Eukaryota</taxon>
        <taxon>Viridiplantae</taxon>
        <taxon>Streptophyta</taxon>
        <taxon>Embryophyta</taxon>
        <taxon>Tracheophyta</taxon>
        <taxon>Spermatophyta</taxon>
        <taxon>Magnoliopsida</taxon>
        <taxon>eudicotyledons</taxon>
        <taxon>Gunneridae</taxon>
        <taxon>Pentapetalae</taxon>
        <taxon>rosids</taxon>
        <taxon>Vitales</taxon>
        <taxon>Vitaceae</taxon>
        <taxon>Viteae</taxon>
        <taxon>Vitis</taxon>
    </lineage>
</organism>
<dbReference type="EMBL" id="FN596249">
    <property type="protein sequence ID" value="CCB58137.1"/>
    <property type="molecule type" value="Genomic_DNA"/>
</dbReference>
<protein>
    <submittedName>
        <fullName evidence="1">Uncharacterized protein</fullName>
    </submittedName>
</protein>
<gene>
    <name evidence="1" type="ordered locus">VIT_14s0030g01000</name>
</gene>
<dbReference type="AlphaFoldDB" id="F6HTX6"/>
<reference evidence="2" key="1">
    <citation type="journal article" date="2007" name="Nature">
        <title>The grapevine genome sequence suggests ancestral hexaploidization in major angiosperm phyla.</title>
        <authorList>
            <consortium name="The French-Italian Public Consortium for Grapevine Genome Characterization."/>
            <person name="Jaillon O."/>
            <person name="Aury J.-M."/>
            <person name="Noel B."/>
            <person name="Policriti A."/>
            <person name="Clepet C."/>
            <person name="Casagrande A."/>
            <person name="Choisne N."/>
            <person name="Aubourg S."/>
            <person name="Vitulo N."/>
            <person name="Jubin C."/>
            <person name="Vezzi A."/>
            <person name="Legeai F."/>
            <person name="Hugueney P."/>
            <person name="Dasilva C."/>
            <person name="Horner D."/>
            <person name="Mica E."/>
            <person name="Jublot D."/>
            <person name="Poulain J."/>
            <person name="Bruyere C."/>
            <person name="Billault A."/>
            <person name="Segurens B."/>
            <person name="Gouyvenoux M."/>
            <person name="Ugarte E."/>
            <person name="Cattonaro F."/>
            <person name="Anthouard V."/>
            <person name="Vico V."/>
            <person name="Del Fabbro C."/>
            <person name="Alaux M."/>
            <person name="Di Gaspero G."/>
            <person name="Dumas V."/>
            <person name="Felice N."/>
            <person name="Paillard S."/>
            <person name="Juman I."/>
            <person name="Moroldo M."/>
            <person name="Scalabrin S."/>
            <person name="Canaguier A."/>
            <person name="Le Clainche I."/>
            <person name="Malacrida G."/>
            <person name="Durand E."/>
            <person name="Pesole G."/>
            <person name="Laucou V."/>
            <person name="Chatelet P."/>
            <person name="Merdinoglu D."/>
            <person name="Delledonne M."/>
            <person name="Pezzotti M."/>
            <person name="Lecharny A."/>
            <person name="Scarpelli C."/>
            <person name="Artiguenave F."/>
            <person name="Pe M.E."/>
            <person name="Valle G."/>
            <person name="Morgante M."/>
            <person name="Caboche M."/>
            <person name="Adam-Blondon A.-F."/>
            <person name="Weissenbach J."/>
            <person name="Quetier F."/>
            <person name="Wincker P."/>
        </authorList>
    </citation>
    <scope>NUCLEOTIDE SEQUENCE [LARGE SCALE GENOMIC DNA]</scope>
    <source>
        <strain evidence="2">cv. Pinot noir / PN40024</strain>
    </source>
</reference>
<dbReference type="InParanoid" id="F6HTX6"/>
<proteinExistence type="predicted"/>
<evidence type="ECO:0000313" key="2">
    <source>
        <dbReference type="Proteomes" id="UP000009183"/>
    </source>
</evidence>
<dbReference type="HOGENOM" id="CLU_3430162_0_0_1"/>
<keyword evidence="2" id="KW-1185">Reference proteome</keyword>
<sequence>MKESEVNESQAISQTSKGL</sequence>
<name>F6HTX6_VITVI</name>
<dbReference type="Proteomes" id="UP000009183">
    <property type="component" value="Chromosome 14"/>
</dbReference>
<accession>F6HTX6</accession>